<keyword evidence="1" id="KW-0472">Membrane</keyword>
<dbReference type="Pfam" id="PF20249">
    <property type="entry name" value="VasX_N"/>
    <property type="match status" value="1"/>
</dbReference>
<dbReference type="Proteomes" id="UP000068016">
    <property type="component" value="Unassembled WGS sequence"/>
</dbReference>
<dbReference type="InterPro" id="IPR046864">
    <property type="entry name" value="VasX_N"/>
</dbReference>
<comment type="caution">
    <text evidence="3">The sequence shown here is derived from an EMBL/GenBank/DDBJ whole genome shotgun (WGS) entry which is preliminary data.</text>
</comment>
<evidence type="ECO:0000259" key="2">
    <source>
        <dbReference type="Pfam" id="PF20249"/>
    </source>
</evidence>
<evidence type="ECO:0000256" key="1">
    <source>
        <dbReference type="SAM" id="Phobius"/>
    </source>
</evidence>
<reference evidence="3 4" key="1">
    <citation type="submission" date="2015-11" db="EMBL/GenBank/DDBJ databases">
        <title>Expanding the genomic diversity of Burkholderia species for the development of highly accurate diagnostics.</title>
        <authorList>
            <person name="Sahl J."/>
            <person name="Keim P."/>
            <person name="Wagner D."/>
        </authorList>
    </citation>
    <scope>NUCLEOTIDE SEQUENCE [LARGE SCALE GENOMIC DNA]</scope>
    <source>
        <strain evidence="3 4">MSMB793WGS</strain>
    </source>
</reference>
<proteinExistence type="predicted"/>
<feature type="domain" description="Toxin VasX N-terminal region" evidence="2">
    <location>
        <begin position="9"/>
        <end position="166"/>
    </location>
</feature>
<organism evidence="3 4">
    <name type="scientific">Burkholderia territorii</name>
    <dbReference type="NCBI Taxonomy" id="1503055"/>
    <lineage>
        <taxon>Bacteria</taxon>
        <taxon>Pseudomonadati</taxon>
        <taxon>Pseudomonadota</taxon>
        <taxon>Betaproteobacteria</taxon>
        <taxon>Burkholderiales</taxon>
        <taxon>Burkholderiaceae</taxon>
        <taxon>Burkholderia</taxon>
        <taxon>Burkholderia cepacia complex</taxon>
    </lineage>
</organism>
<dbReference type="EMBL" id="LPLZ01000033">
    <property type="protein sequence ID" value="KWN18016.1"/>
    <property type="molecule type" value="Genomic_DNA"/>
</dbReference>
<dbReference type="CDD" id="cd20707">
    <property type="entry name" value="MIX_III"/>
    <property type="match status" value="1"/>
</dbReference>
<dbReference type="NCBIfam" id="NF041559">
    <property type="entry name" value="BTH_I2691_fam"/>
    <property type="match status" value="1"/>
</dbReference>
<keyword evidence="1" id="KW-0812">Transmembrane</keyword>
<sequence length="949" mass="102970">MATNSNPPCKNCEKGGLPILPVRYTVLPKIVSAKFPAGITGEGITGVTLTEHNYGLRTLREGWLYLFYSQGPHGKNYWEAYRITADGRLWKQSLPLPVVPVTHPACAKFGHAVPMDIIAIEQPEKCAEVYIAFSEHSWHTKIFDLYAENATLRKERMQCIEPAKWIAGGTNKHAAIATERSVDAIVEYMPGFNAELLQPSMMPKLSDETGRYNPQLVKREATRYSLHIRQATPDSASKALVEMMHDVGKISATRHYPPMVLALWDAIGNVHELNGFRNDAGSMLGIYVRERAVQIDAMQSIDAAEVAVRNGAVAFKSKLRSAMQAGIEGLMQSGGGDLPVLQTPEQMEASQRRIEQAGVISPAEAKAIGEAEWPKYLKRLNSSKLASFRPWFASVQTAVAAIQANRSADVGAWLKAPLLLTTLHDYYEEDVRDGKAFETVVSEAITGLPSEAKGEKLVSDFIDNMDPTQPASLVWRAFAGNQKQPKVEIKQLLTEVLKYKATPMEATAEWAETIAKPLEKIKTFWEFWEKMKEVKEHENPISKTEAGLKALHIDKLMTAIAPSLFKWTGFGLVGNCAGTYLLRGAMLMRVGISHADAIELVKAAVRTELPMFNKLKADFLALRLRGVPAPNAYARALDNLASDERGQLLRAKWNAVKVTSEGAEAAGAVRLAGTLAFIEVVSFGAALSKTDKSGEDYASLVASGFSATSACLQVSTRAVTALAEDAAQTLANLKAITGYLSGASSLIGAVLDVRSGNKEADKGRIALASIYYIKSSLGFVAFGTNFLTAMTSSAPLISRITGGRGTVWVGKAGAGIAGATAYTSEVAKPIIESISARERDAAVKKATDIAFDSALKGAATDVALATGERAFLIGAGRVVLFLAGWEVAAAVTLIQFLIWYLSDNDLETWMEKCWFGRSPNSPVWSARKQHEVLEKALRSSGLQVNEGLE</sequence>
<dbReference type="AlphaFoldDB" id="A0A119VLQ8"/>
<evidence type="ECO:0000313" key="3">
    <source>
        <dbReference type="EMBL" id="KWN18016.1"/>
    </source>
</evidence>
<protein>
    <recommendedName>
        <fullName evidence="2">Toxin VasX N-terminal region domain-containing protein</fullName>
    </recommendedName>
</protein>
<gene>
    <name evidence="3" type="ORF">WT83_11075</name>
</gene>
<accession>A0A119VLQ8</accession>
<evidence type="ECO:0000313" key="4">
    <source>
        <dbReference type="Proteomes" id="UP000068016"/>
    </source>
</evidence>
<keyword evidence="1" id="KW-1133">Transmembrane helix</keyword>
<dbReference type="RefSeq" id="WP_060347071.1">
    <property type="nucleotide sequence ID" value="NZ_LPLZ01000033.1"/>
</dbReference>
<dbReference type="InterPro" id="IPR048126">
    <property type="entry name" value="Toxin_VasX"/>
</dbReference>
<feature type="transmembrane region" description="Helical" evidence="1">
    <location>
        <begin position="878"/>
        <end position="901"/>
    </location>
</feature>
<name>A0A119VLQ8_9BURK</name>